<evidence type="ECO:0000256" key="5">
    <source>
        <dbReference type="ARBA" id="ARBA00022490"/>
    </source>
</evidence>
<dbReference type="FunFam" id="3.20.20.70:FF:000016">
    <property type="entry name" value="Triosephosphate isomerase"/>
    <property type="match status" value="1"/>
</dbReference>
<gene>
    <name evidence="8" type="primary">tpiA</name>
    <name evidence="10" type="ORF">GX576_16505</name>
</gene>
<name>A0A7X7LZ85_9RHOO</name>
<dbReference type="PROSITE" id="PS51440">
    <property type="entry name" value="TIM_2"/>
    <property type="match status" value="1"/>
</dbReference>
<evidence type="ECO:0000256" key="8">
    <source>
        <dbReference type="HAMAP-Rule" id="MF_00147"/>
    </source>
</evidence>
<dbReference type="Gene3D" id="3.20.20.70">
    <property type="entry name" value="Aldolase class I"/>
    <property type="match status" value="1"/>
</dbReference>
<feature type="binding site" evidence="8">
    <location>
        <begin position="226"/>
        <end position="227"/>
    </location>
    <ligand>
        <name>substrate</name>
    </ligand>
</feature>
<evidence type="ECO:0000256" key="3">
    <source>
        <dbReference type="ARBA" id="ARBA00007422"/>
    </source>
</evidence>
<comment type="subunit">
    <text evidence="8 9">Homodimer.</text>
</comment>
<dbReference type="PROSITE" id="PS00171">
    <property type="entry name" value="TIM_1"/>
    <property type="match status" value="1"/>
</dbReference>
<comment type="function">
    <text evidence="8">Involved in the gluconeogenesis. Catalyzes stereospecifically the conversion of dihydroxyacetone phosphate (DHAP) to D-glyceraldehyde-3-phosphate (G3P).</text>
</comment>
<feature type="active site" description="Proton acceptor" evidence="8">
    <location>
        <position position="161"/>
    </location>
</feature>
<protein>
    <recommendedName>
        <fullName evidence="8 9">Triosephosphate isomerase</fullName>
        <shortName evidence="8">TIM</shortName>
        <shortName evidence="8">TPI</shortName>
        <ecNumber evidence="8 9">5.3.1.1</ecNumber>
    </recommendedName>
    <alternativeName>
        <fullName evidence="8">Triose-phosphate isomerase</fullName>
    </alternativeName>
</protein>
<comment type="pathway">
    <text evidence="8 9">Carbohydrate biosynthesis; gluconeogenesis.</text>
</comment>
<dbReference type="CDD" id="cd00311">
    <property type="entry name" value="TIM"/>
    <property type="match status" value="1"/>
</dbReference>
<dbReference type="InterPro" id="IPR020861">
    <property type="entry name" value="Triosephosphate_isomerase_AS"/>
</dbReference>
<feature type="active site" description="Electrophile" evidence="8">
    <location>
        <position position="89"/>
    </location>
</feature>
<evidence type="ECO:0000313" key="11">
    <source>
        <dbReference type="Proteomes" id="UP000536534"/>
    </source>
</evidence>
<feature type="binding site" evidence="8">
    <location>
        <begin position="9"/>
        <end position="11"/>
    </location>
    <ligand>
        <name>substrate</name>
    </ligand>
</feature>
<comment type="caution">
    <text evidence="10">The sequence shown here is derived from an EMBL/GenBank/DDBJ whole genome shotgun (WGS) entry which is preliminary data.</text>
</comment>
<evidence type="ECO:0000256" key="6">
    <source>
        <dbReference type="ARBA" id="ARBA00023152"/>
    </source>
</evidence>
<comment type="catalytic activity">
    <reaction evidence="8 9">
        <text>D-glyceraldehyde 3-phosphate = dihydroxyacetone phosphate</text>
        <dbReference type="Rhea" id="RHEA:18585"/>
        <dbReference type="ChEBI" id="CHEBI:57642"/>
        <dbReference type="ChEBI" id="CHEBI:59776"/>
        <dbReference type="EC" id="5.3.1.1"/>
    </reaction>
</comment>
<dbReference type="EMBL" id="JAAYYV010000487">
    <property type="protein sequence ID" value="NLF55968.1"/>
    <property type="molecule type" value="Genomic_DNA"/>
</dbReference>
<evidence type="ECO:0000256" key="9">
    <source>
        <dbReference type="RuleBase" id="RU363013"/>
    </source>
</evidence>
<dbReference type="SUPFAM" id="SSF51351">
    <property type="entry name" value="Triosephosphate isomerase (TIM)"/>
    <property type="match status" value="1"/>
</dbReference>
<dbReference type="InterPro" id="IPR035990">
    <property type="entry name" value="TIM_sf"/>
</dbReference>
<keyword evidence="6 8" id="KW-0324">Glycolysis</keyword>
<dbReference type="EC" id="5.3.1.1" evidence="8 9"/>
<dbReference type="RefSeq" id="WP_088179165.1">
    <property type="nucleotide sequence ID" value="NZ_MBFM01000003.1"/>
</dbReference>
<dbReference type="GO" id="GO:0005829">
    <property type="term" value="C:cytosol"/>
    <property type="evidence" value="ECO:0007669"/>
    <property type="project" value="TreeGrafter"/>
</dbReference>
<evidence type="ECO:0000256" key="7">
    <source>
        <dbReference type="ARBA" id="ARBA00023235"/>
    </source>
</evidence>
<dbReference type="Proteomes" id="UP000536534">
    <property type="component" value="Unassembled WGS sequence"/>
</dbReference>
<dbReference type="InterPro" id="IPR022896">
    <property type="entry name" value="TrioseP_Isoase_bac/euk"/>
</dbReference>
<keyword evidence="5 8" id="KW-0963">Cytoplasm</keyword>
<keyword evidence="7 8" id="KW-0413">Isomerase</keyword>
<comment type="pathway">
    <text evidence="2">Carbohydrate metabolism; erythritol degradation.</text>
</comment>
<dbReference type="AlphaFoldDB" id="A0A7X7LZ85"/>
<dbReference type="UniPathway" id="UPA00138"/>
<comment type="subcellular location">
    <subcellularLocation>
        <location evidence="8 9">Cytoplasm</location>
    </subcellularLocation>
</comment>
<dbReference type="InterPro" id="IPR013785">
    <property type="entry name" value="Aldolase_TIM"/>
</dbReference>
<keyword evidence="4 8" id="KW-0312">Gluconeogenesis</keyword>
<dbReference type="GO" id="GO:0019563">
    <property type="term" value="P:glycerol catabolic process"/>
    <property type="evidence" value="ECO:0007669"/>
    <property type="project" value="TreeGrafter"/>
</dbReference>
<comment type="pathway">
    <text evidence="1 8 9">Carbohydrate degradation; glycolysis; D-glyceraldehyde 3-phosphate from glycerone phosphate: step 1/1.</text>
</comment>
<accession>A0A7X7LZ85</accession>
<dbReference type="GO" id="GO:0006094">
    <property type="term" value="P:gluconeogenesis"/>
    <property type="evidence" value="ECO:0007669"/>
    <property type="project" value="UniProtKB-UniRule"/>
</dbReference>
<dbReference type="InterPro" id="IPR000652">
    <property type="entry name" value="Triosephosphate_isomerase"/>
</dbReference>
<organism evidence="10 11">
    <name type="scientific">Thauera phenolivorans</name>
    <dbReference type="NCBI Taxonomy" id="1792543"/>
    <lineage>
        <taxon>Bacteria</taxon>
        <taxon>Pseudomonadati</taxon>
        <taxon>Pseudomonadota</taxon>
        <taxon>Betaproteobacteria</taxon>
        <taxon>Rhodocyclales</taxon>
        <taxon>Zoogloeaceae</taxon>
        <taxon>Thauera</taxon>
    </lineage>
</organism>
<proteinExistence type="inferred from homology"/>
<dbReference type="NCBIfam" id="TIGR00419">
    <property type="entry name" value="tim"/>
    <property type="match status" value="1"/>
</dbReference>
<comment type="similarity">
    <text evidence="3 8 9">Belongs to the triosephosphate isomerase family.</text>
</comment>
<evidence type="ECO:0000256" key="2">
    <source>
        <dbReference type="ARBA" id="ARBA00004939"/>
    </source>
</evidence>
<feature type="binding site" evidence="8">
    <location>
        <position position="205"/>
    </location>
    <ligand>
        <name>substrate</name>
    </ligand>
</feature>
<dbReference type="GO" id="GO:0046166">
    <property type="term" value="P:glyceraldehyde-3-phosphate biosynthetic process"/>
    <property type="evidence" value="ECO:0007669"/>
    <property type="project" value="TreeGrafter"/>
</dbReference>
<dbReference type="Pfam" id="PF00121">
    <property type="entry name" value="TIM"/>
    <property type="match status" value="1"/>
</dbReference>
<reference evidence="10 11" key="1">
    <citation type="journal article" date="2020" name="Biotechnol. Biofuels">
        <title>New insights from the biogas microbiome by comprehensive genome-resolved metagenomics of nearly 1600 species originating from multiple anaerobic digesters.</title>
        <authorList>
            <person name="Campanaro S."/>
            <person name="Treu L."/>
            <person name="Rodriguez-R L.M."/>
            <person name="Kovalovszki A."/>
            <person name="Ziels R.M."/>
            <person name="Maus I."/>
            <person name="Zhu X."/>
            <person name="Kougias P.G."/>
            <person name="Basile A."/>
            <person name="Luo G."/>
            <person name="Schluter A."/>
            <person name="Konstantinidis K.T."/>
            <person name="Angelidaki I."/>
        </authorList>
    </citation>
    <scope>NUCLEOTIDE SEQUENCE [LARGE SCALE GENOMIC DNA]</scope>
    <source>
        <strain evidence="10">AS06rmzACSIP_256</strain>
    </source>
</reference>
<dbReference type="PANTHER" id="PTHR21139:SF42">
    <property type="entry name" value="TRIOSEPHOSPHATE ISOMERASE"/>
    <property type="match status" value="1"/>
</dbReference>
<feature type="binding site" evidence="8">
    <location>
        <position position="167"/>
    </location>
    <ligand>
        <name>substrate</name>
    </ligand>
</feature>
<evidence type="ECO:0000256" key="4">
    <source>
        <dbReference type="ARBA" id="ARBA00022432"/>
    </source>
</evidence>
<dbReference type="OrthoDB" id="9809429at2"/>
<dbReference type="PANTHER" id="PTHR21139">
    <property type="entry name" value="TRIOSEPHOSPHATE ISOMERASE"/>
    <property type="match status" value="1"/>
</dbReference>
<sequence>MRKKLVAGNWKMNGSLAGNRKLLDALAPVDGVDIAVCVPYPYLAQAAEKLDGIDLGVQDVSEFTAGAYTGEVSAVMVAEFGCAYAIVGHSERRALFREGEAEIGRKAAAALAQGLVPIVCIGETLAEREAERVVAVIERQLAPVLEILGAEGLATAVLAYEPVWAIGTGRSATVAQVAETHAAIRAWLASHGVASERVKILYGGSVKADNARELFALDDVDGGLIGGASLIAEEFLAICRAAAVAQSCIE</sequence>
<evidence type="ECO:0000256" key="1">
    <source>
        <dbReference type="ARBA" id="ARBA00004680"/>
    </source>
</evidence>
<dbReference type="GO" id="GO:0006096">
    <property type="term" value="P:glycolytic process"/>
    <property type="evidence" value="ECO:0007669"/>
    <property type="project" value="UniProtKB-UniRule"/>
</dbReference>
<dbReference type="HAMAP" id="MF_00147_B">
    <property type="entry name" value="TIM_B"/>
    <property type="match status" value="1"/>
</dbReference>
<evidence type="ECO:0000313" key="10">
    <source>
        <dbReference type="EMBL" id="NLF55968.1"/>
    </source>
</evidence>
<dbReference type="UniPathway" id="UPA00109">
    <property type="reaction ID" value="UER00189"/>
</dbReference>
<dbReference type="GO" id="GO:0004807">
    <property type="term" value="F:triose-phosphate isomerase activity"/>
    <property type="evidence" value="ECO:0007669"/>
    <property type="project" value="UniProtKB-UniRule"/>
</dbReference>